<sequence>MKDSSSSPVFAPLSPNVLTTTQRGGLLPPYKYQPLPNNAHTRVLHLQPSLDPTAPLRGTLRFVNLNSDPFFYALSYTWGDPVFSEEIIIDESSTLMITKNLCNGLARFRLPTEIRHLWVDAMCINQSDASEKARQIPLMAQIYRGATSVLVWLGDSHEGSANMKQLALLAQRLSGSENIEDLEWALDALIQLSWFTRRWIIQEVSLNPNIVLYCGTAMIPWLTILRVPSKIREQKRIPKHPIETFRNLWEFHVLDTGRQLGILGLLSAFSEAGCADARDRIYALAGLASDVTFEDREMSLGKVVIEIDYTKSIEQVFRDFGAAVIARYKQPGYHVRYDLFDHTMNRANGSNLSGQCSWAPDWSLPIARRQLRLHALMQNFRLLRDGGDEKAKLYNVYYVGVVNRIFDPFPTDADPVHATSWLEGLFKALQERVIADDGNTPLERQDIDIFWSQLLGILTAGEVKAGKPHQLLDISECFDAVSSHMKGRLLFTVAPAADSGLKDSTWPQLGIGPSHTLTGDILCGSEPHSEGWLVSSSYVSGWVWTPSLIFRETQQSRNARAQLLTSYTWQGGRRKADEEEEKSFTNSKSVIANLVSLDWDDFEFDLVGEVYTNEIKKEDQSIRRRDIPPASSSYVTERKPVGLGRLKDRQIFHIRTMGIH</sequence>
<accession>A0ACB9YS54</accession>
<dbReference type="EMBL" id="MU393536">
    <property type="protein sequence ID" value="KAI4862008.1"/>
    <property type="molecule type" value="Genomic_DNA"/>
</dbReference>
<protein>
    <submittedName>
        <fullName evidence="1">Heterokaryon incompatibility protein-domain-containing protein</fullName>
    </submittedName>
</protein>
<proteinExistence type="predicted"/>
<keyword evidence="2" id="KW-1185">Reference proteome</keyword>
<comment type="caution">
    <text evidence="1">The sequence shown here is derived from an EMBL/GenBank/DDBJ whole genome shotgun (WGS) entry which is preliminary data.</text>
</comment>
<evidence type="ECO:0000313" key="1">
    <source>
        <dbReference type="EMBL" id="KAI4862008.1"/>
    </source>
</evidence>
<dbReference type="Proteomes" id="UP001497700">
    <property type="component" value="Unassembled WGS sequence"/>
</dbReference>
<organism evidence="1 2">
    <name type="scientific">Hypoxylon rubiginosum</name>
    <dbReference type="NCBI Taxonomy" id="110542"/>
    <lineage>
        <taxon>Eukaryota</taxon>
        <taxon>Fungi</taxon>
        <taxon>Dikarya</taxon>
        <taxon>Ascomycota</taxon>
        <taxon>Pezizomycotina</taxon>
        <taxon>Sordariomycetes</taxon>
        <taxon>Xylariomycetidae</taxon>
        <taxon>Xylariales</taxon>
        <taxon>Hypoxylaceae</taxon>
        <taxon>Hypoxylon</taxon>
    </lineage>
</organism>
<gene>
    <name evidence="1" type="ORF">F4820DRAFT_431787</name>
</gene>
<reference evidence="1 2" key="1">
    <citation type="journal article" date="2022" name="New Phytol.">
        <title>Ecological generalism drives hyperdiversity of secondary metabolite gene clusters in xylarialean endophytes.</title>
        <authorList>
            <person name="Franco M.E.E."/>
            <person name="Wisecaver J.H."/>
            <person name="Arnold A.E."/>
            <person name="Ju Y.M."/>
            <person name="Slot J.C."/>
            <person name="Ahrendt S."/>
            <person name="Moore L.P."/>
            <person name="Eastman K.E."/>
            <person name="Scott K."/>
            <person name="Konkel Z."/>
            <person name="Mondo S.J."/>
            <person name="Kuo A."/>
            <person name="Hayes R.D."/>
            <person name="Haridas S."/>
            <person name="Andreopoulos B."/>
            <person name="Riley R."/>
            <person name="LaButti K."/>
            <person name="Pangilinan J."/>
            <person name="Lipzen A."/>
            <person name="Amirebrahimi M."/>
            <person name="Yan J."/>
            <person name="Adam C."/>
            <person name="Keymanesh K."/>
            <person name="Ng V."/>
            <person name="Louie K."/>
            <person name="Northen T."/>
            <person name="Drula E."/>
            <person name="Henrissat B."/>
            <person name="Hsieh H.M."/>
            <person name="Youens-Clark K."/>
            <person name="Lutzoni F."/>
            <person name="Miadlikowska J."/>
            <person name="Eastwood D.C."/>
            <person name="Hamelin R.C."/>
            <person name="Grigoriev I.V."/>
            <person name="U'Ren J.M."/>
        </authorList>
    </citation>
    <scope>NUCLEOTIDE SEQUENCE [LARGE SCALE GENOMIC DNA]</scope>
    <source>
        <strain evidence="1 2">CBS 119005</strain>
    </source>
</reference>
<evidence type="ECO:0000313" key="2">
    <source>
        <dbReference type="Proteomes" id="UP001497700"/>
    </source>
</evidence>
<name>A0ACB9YS54_9PEZI</name>